<reference evidence="3 4" key="1">
    <citation type="journal article" date="2013" name="BMC Microbiol.">
        <title>Dynamics of fecal microbial communities in children with diarrhea of unknown etiology and genomic analysis of associated Streptococcus lutetiensis.</title>
        <authorList>
            <person name="Jin D."/>
            <person name="Chen C."/>
            <person name="Li L."/>
            <person name="Lu S."/>
            <person name="Li Z."/>
            <person name="Zhou Z."/>
            <person name="Jing H."/>
            <person name="Xu Y."/>
            <person name="Du P."/>
            <person name="Wang H."/>
            <person name="Xiong Y."/>
            <person name="Zheng H."/>
            <person name="Bai X."/>
            <person name="Sun H."/>
            <person name="Wang L."/>
            <person name="Ye C."/>
            <person name="Gottschalk M."/>
            <person name="Xu J."/>
        </authorList>
    </citation>
    <scope>NUCLEOTIDE SEQUENCE [LARGE SCALE GENOMIC DNA]</scope>
    <source>
        <strain evidence="3 4">033</strain>
    </source>
</reference>
<dbReference type="PANTHER" id="PTHR33498:SF1">
    <property type="entry name" value="TRANSPOSASE FOR INSERTION SEQUENCE ELEMENT IS1557"/>
    <property type="match status" value="1"/>
</dbReference>
<dbReference type="InterPro" id="IPR002560">
    <property type="entry name" value="Transposase_DDE"/>
</dbReference>
<dbReference type="InterPro" id="IPR029261">
    <property type="entry name" value="Transposase_Znf"/>
</dbReference>
<evidence type="ECO:0000259" key="2">
    <source>
        <dbReference type="Pfam" id="PF14690"/>
    </source>
</evidence>
<dbReference type="PANTHER" id="PTHR33498">
    <property type="entry name" value="TRANSPOSASE FOR INSERTION SEQUENCE ELEMENT IS1557"/>
    <property type="match status" value="1"/>
</dbReference>
<feature type="domain" description="Transposase IS204/IS1001/IS1096/IS1165 DDE" evidence="1">
    <location>
        <begin position="166"/>
        <end position="412"/>
    </location>
</feature>
<dbReference type="KEGG" id="slu:KE3_1200"/>
<dbReference type="Pfam" id="PF01610">
    <property type="entry name" value="DDE_Tnp_ISL3"/>
    <property type="match status" value="1"/>
</dbReference>
<organism evidence="3 4">
    <name type="scientific">Streptococcus lutetiensis 033</name>
    <dbReference type="NCBI Taxonomy" id="1076934"/>
    <lineage>
        <taxon>Bacteria</taxon>
        <taxon>Bacillati</taxon>
        <taxon>Bacillota</taxon>
        <taxon>Bacilli</taxon>
        <taxon>Lactobacillales</taxon>
        <taxon>Streptococcaceae</taxon>
        <taxon>Streptococcus</taxon>
    </lineage>
</organism>
<sequence length="430" mass="50691">MKSDQTHIRKHHMEQLYHTTQLIGIKDKNITLNKVLKHKTHIEMIATLDYAPGNCNHCQGKQIKYDFQKPSKIPFLEVAGFPSLIRLKKRRFQCKNCRKVTVSETSLIQKNCQISEPLRQKVAQALVNRQALTHIAQDLAISTSTVHRKLKEFTFKEDFSRLPENLSIDEFSYQKGKLAFIAQDFETKKIITILENRTQTTIRNHFFRYSKEDRNSVKVVTVDMSGSYIPMIPKLFPNAKIVIDRFHIVQHMSRALNQTRIQLMKPFDKKSLEYHALKYYWKSVLKDSRKLSLNSFRSRTFGEMLTPKKCLTKIFHLVPELKGYYNLYQLLLFHLQEKNADYFFDLIEEALPHLNQTFKTALRTILHYKEHVTNAIELPYSNTKLEATNKLIKDIKRNAFGFRNFDNFKKRIFIALNMQKEKTHFVSSRA</sequence>
<evidence type="ECO:0000259" key="1">
    <source>
        <dbReference type="Pfam" id="PF01610"/>
    </source>
</evidence>
<dbReference type="Proteomes" id="UP000015268">
    <property type="component" value="Chromosome"/>
</dbReference>
<evidence type="ECO:0000313" key="4">
    <source>
        <dbReference type="Proteomes" id="UP000015268"/>
    </source>
</evidence>
<dbReference type="EMBL" id="CP003025">
    <property type="protein sequence ID" value="AGS05684.1"/>
    <property type="molecule type" value="Genomic_DNA"/>
</dbReference>
<protein>
    <submittedName>
        <fullName evidence="3">IS1167, transposase</fullName>
    </submittedName>
</protein>
<dbReference type="Pfam" id="PF14690">
    <property type="entry name" value="Zn_ribbon_ISL3"/>
    <property type="match status" value="1"/>
</dbReference>
<evidence type="ECO:0000313" key="3">
    <source>
        <dbReference type="EMBL" id="AGS05684.1"/>
    </source>
</evidence>
<accession>A0AB33AMA2</accession>
<gene>
    <name evidence="3" type="ORF">KE3_1200</name>
</gene>
<name>A0AB33AMA2_9STRE</name>
<dbReference type="AlphaFoldDB" id="A0AB33AMA2"/>
<dbReference type="NCBIfam" id="NF033550">
    <property type="entry name" value="transpos_ISL3"/>
    <property type="match status" value="1"/>
</dbReference>
<dbReference type="InterPro" id="IPR047951">
    <property type="entry name" value="Transpos_ISL3"/>
</dbReference>
<keyword evidence="4" id="KW-1185">Reference proteome</keyword>
<feature type="domain" description="Transposase IS204/IS1001/IS1096/IS1165 zinc-finger" evidence="2">
    <location>
        <begin position="52"/>
        <end position="97"/>
    </location>
</feature>
<proteinExistence type="predicted"/>